<dbReference type="Pfam" id="PF13302">
    <property type="entry name" value="Acetyltransf_3"/>
    <property type="match status" value="1"/>
</dbReference>
<feature type="domain" description="N-acetyltransferase" evidence="1">
    <location>
        <begin position="14"/>
        <end position="160"/>
    </location>
</feature>
<accession>A0A016XN47</accession>
<dbReference type="STRING" id="1458275.AZ34_17050"/>
<dbReference type="PANTHER" id="PTHR43610">
    <property type="entry name" value="BLL6696 PROTEIN"/>
    <property type="match status" value="1"/>
</dbReference>
<evidence type="ECO:0000313" key="2">
    <source>
        <dbReference type="EMBL" id="EYC52603.1"/>
    </source>
</evidence>
<keyword evidence="2" id="KW-0808">Transferase</keyword>
<dbReference type="PANTHER" id="PTHR43610:SF1">
    <property type="entry name" value="N-ACETYLTRANSFERASE DOMAIN-CONTAINING PROTEIN"/>
    <property type="match status" value="1"/>
</dbReference>
<dbReference type="InterPro" id="IPR000182">
    <property type="entry name" value="GNAT_dom"/>
</dbReference>
<dbReference type="SUPFAM" id="SSF55729">
    <property type="entry name" value="Acyl-CoA N-acyltransferases (Nat)"/>
    <property type="match status" value="1"/>
</dbReference>
<comment type="caution">
    <text evidence="2">The sequence shown here is derived from an EMBL/GenBank/DDBJ whole genome shotgun (WGS) entry which is preliminary data.</text>
</comment>
<organism evidence="2 3">
    <name type="scientific">Hylemonella gracilis str. Niagara R</name>
    <dbReference type="NCBI Taxonomy" id="1458275"/>
    <lineage>
        <taxon>Bacteria</taxon>
        <taxon>Pseudomonadati</taxon>
        <taxon>Pseudomonadota</taxon>
        <taxon>Betaproteobacteria</taxon>
        <taxon>Burkholderiales</taxon>
        <taxon>Comamonadaceae</taxon>
        <taxon>Hylemonella</taxon>
    </lineage>
</organism>
<evidence type="ECO:0000313" key="3">
    <source>
        <dbReference type="Proteomes" id="UP000023268"/>
    </source>
</evidence>
<dbReference type="eggNOG" id="COG1670">
    <property type="taxonomic scope" value="Bacteria"/>
</dbReference>
<dbReference type="OrthoDB" id="5295305at2"/>
<gene>
    <name evidence="2" type="ORF">AZ34_17050</name>
</gene>
<dbReference type="RefSeq" id="WP_035610192.1">
    <property type="nucleotide sequence ID" value="NZ_JEMG01000001.1"/>
</dbReference>
<dbReference type="GO" id="GO:0016747">
    <property type="term" value="F:acyltransferase activity, transferring groups other than amino-acyl groups"/>
    <property type="evidence" value="ECO:0007669"/>
    <property type="project" value="InterPro"/>
</dbReference>
<protein>
    <submittedName>
        <fullName evidence="2">Amino acid acetyltransferase</fullName>
    </submittedName>
</protein>
<reference evidence="2 3" key="1">
    <citation type="submission" date="2014-02" db="EMBL/GenBank/DDBJ databases">
        <title>Draft Genome of Hylemonella gracilis isolated from the Niagara River.</title>
        <authorList>
            <person name="Pawlowski D.R."/>
            <person name="Koudelka G.B."/>
        </authorList>
    </citation>
    <scope>NUCLEOTIDE SEQUENCE [LARGE SCALE GENOMIC DNA]</scope>
    <source>
        <strain evidence="2 3">Niagara R</strain>
    </source>
</reference>
<evidence type="ECO:0000259" key="1">
    <source>
        <dbReference type="Pfam" id="PF13302"/>
    </source>
</evidence>
<sequence length="209" mass="23620">MAFVDPVTFHGLHVRLEPLAQRHHDDLVEAVQDGELWKLWYTSVPTPEGMKAEIDRRLGLQAQGSMMPFAVVLPDAAWAGDLANRAVGMTSYMHIDATNRRVEIGSTWYRRAVQRSPINTECKRLLLAHAFETLDCIAVEFRTHWFNQASRNAIERLGAKLDGVLRSHQINPHPDAKGTLRDTCVYSIIASEWPAARAHLDYQLSKPRG</sequence>
<dbReference type="InterPro" id="IPR016181">
    <property type="entry name" value="Acyl_CoA_acyltransferase"/>
</dbReference>
<dbReference type="EMBL" id="JEMG01000001">
    <property type="protein sequence ID" value="EYC52603.1"/>
    <property type="molecule type" value="Genomic_DNA"/>
</dbReference>
<proteinExistence type="predicted"/>
<name>A0A016XN47_9BURK</name>
<dbReference type="Gene3D" id="3.40.630.30">
    <property type="match status" value="1"/>
</dbReference>
<dbReference type="AlphaFoldDB" id="A0A016XN47"/>
<dbReference type="Proteomes" id="UP000023268">
    <property type="component" value="Unassembled WGS sequence"/>
</dbReference>